<evidence type="ECO:0000256" key="9">
    <source>
        <dbReference type="HAMAP-Rule" id="MF_03039"/>
    </source>
</evidence>
<name>A0AA43QJD0_9LECA</name>
<dbReference type="InterPro" id="IPR027417">
    <property type="entry name" value="P-loop_NTPase"/>
</dbReference>
<feature type="compositionally biased region" description="Polar residues" evidence="10">
    <location>
        <begin position="79"/>
        <end position="98"/>
    </location>
</feature>
<evidence type="ECO:0000256" key="2">
    <source>
        <dbReference type="ARBA" id="ARBA00022485"/>
    </source>
</evidence>
<comment type="function">
    <text evidence="9">Component of the cytosolic iron-sulfur (Fe/S) protein assembly (CIA) machinery. Required for maturation of extramitochondrial Fe-S proteins. The NBP35-CFD1 heterotetramer forms a Fe-S scaffold complex, mediating the de novo assembly of an Fe-S cluster and its transfer to target apoproteins.</text>
</comment>
<accession>A0AA43QJD0</accession>
<dbReference type="Proteomes" id="UP001161017">
    <property type="component" value="Unassembled WGS sequence"/>
</dbReference>
<evidence type="ECO:0000256" key="5">
    <source>
        <dbReference type="ARBA" id="ARBA00022741"/>
    </source>
</evidence>
<dbReference type="HAMAP" id="MF_02040">
    <property type="entry name" value="Mrp_NBP35"/>
    <property type="match status" value="1"/>
</dbReference>
<feature type="region of interest" description="Disordered" evidence="10">
    <location>
        <begin position="66"/>
        <end position="116"/>
    </location>
</feature>
<keyword evidence="7 9" id="KW-0408">Iron</keyword>
<feature type="region of interest" description="Disordered" evidence="10">
    <location>
        <begin position="298"/>
        <end position="330"/>
    </location>
</feature>
<keyword evidence="4 9" id="KW-0479">Metal-binding</keyword>
<dbReference type="InterPro" id="IPR019591">
    <property type="entry name" value="Mrp/NBP35_ATP-bd"/>
</dbReference>
<dbReference type="GO" id="GO:0005829">
    <property type="term" value="C:cytosol"/>
    <property type="evidence" value="ECO:0007669"/>
    <property type="project" value="TreeGrafter"/>
</dbReference>
<dbReference type="GO" id="GO:0016226">
    <property type="term" value="P:iron-sulfur cluster assembly"/>
    <property type="evidence" value="ECO:0007669"/>
    <property type="project" value="UniProtKB-UniRule"/>
</dbReference>
<reference evidence="11" key="1">
    <citation type="journal article" date="2023" name="Genome Biol. Evol.">
        <title>First Whole Genome Sequence and Flow Cytometry Genome Size Data for the Lichen-Forming Fungus Ramalina farinacea (Ascomycota).</title>
        <authorList>
            <person name="Llewellyn T."/>
            <person name="Mian S."/>
            <person name="Hill R."/>
            <person name="Leitch I.J."/>
            <person name="Gaya E."/>
        </authorList>
    </citation>
    <scope>NUCLEOTIDE SEQUENCE</scope>
    <source>
        <strain evidence="11">LIQ254RAFAR</strain>
    </source>
</reference>
<evidence type="ECO:0000256" key="3">
    <source>
        <dbReference type="ARBA" id="ARBA00022490"/>
    </source>
</evidence>
<dbReference type="PROSITE" id="PS01215">
    <property type="entry name" value="MRP"/>
    <property type="match status" value="1"/>
</dbReference>
<keyword evidence="8 9" id="KW-0411">Iron-sulfur</keyword>
<dbReference type="GO" id="GO:0005524">
    <property type="term" value="F:ATP binding"/>
    <property type="evidence" value="ECO:0007669"/>
    <property type="project" value="UniProtKB-KW"/>
</dbReference>
<keyword evidence="2 9" id="KW-0004">4Fe-4S</keyword>
<dbReference type="AlphaFoldDB" id="A0AA43QJD0"/>
<evidence type="ECO:0000256" key="7">
    <source>
        <dbReference type="ARBA" id="ARBA00023004"/>
    </source>
</evidence>
<organism evidence="11 12">
    <name type="scientific">Ramalina farinacea</name>
    <dbReference type="NCBI Taxonomy" id="258253"/>
    <lineage>
        <taxon>Eukaryota</taxon>
        <taxon>Fungi</taxon>
        <taxon>Dikarya</taxon>
        <taxon>Ascomycota</taxon>
        <taxon>Pezizomycotina</taxon>
        <taxon>Lecanoromycetes</taxon>
        <taxon>OSLEUM clade</taxon>
        <taxon>Lecanoromycetidae</taxon>
        <taxon>Lecanorales</taxon>
        <taxon>Lecanorineae</taxon>
        <taxon>Ramalinaceae</taxon>
        <taxon>Ramalina</taxon>
    </lineage>
</organism>
<comment type="similarity">
    <text evidence="9">Belongs to the Mrp/NBP35 ATP-binding proteins family. NUBP2/CFD1 subfamily.</text>
</comment>
<dbReference type="CDD" id="cd02037">
    <property type="entry name" value="Mrp_NBP35"/>
    <property type="match status" value="1"/>
</dbReference>
<dbReference type="GO" id="GO:0140663">
    <property type="term" value="F:ATP-dependent FeS chaperone activity"/>
    <property type="evidence" value="ECO:0007669"/>
    <property type="project" value="InterPro"/>
</dbReference>
<comment type="subcellular location">
    <subcellularLocation>
        <location evidence="1 9">Cytoplasm</location>
    </subcellularLocation>
</comment>
<dbReference type="Pfam" id="PF10609">
    <property type="entry name" value="ParA"/>
    <property type="match status" value="1"/>
</dbReference>
<keyword evidence="3 9" id="KW-0963">Cytoplasm</keyword>
<feature type="binding site" evidence="9">
    <location>
        <position position="252"/>
    </location>
    <ligand>
        <name>[4Fe-4S] cluster</name>
        <dbReference type="ChEBI" id="CHEBI:49883"/>
        <note>ligand shared between dimeric partners</note>
    </ligand>
</feature>
<evidence type="ECO:0000256" key="1">
    <source>
        <dbReference type="ARBA" id="ARBA00004496"/>
    </source>
</evidence>
<gene>
    <name evidence="11" type="primary">CFD1</name>
    <name evidence="11" type="ORF">OHK93_003942</name>
</gene>
<evidence type="ECO:0000256" key="10">
    <source>
        <dbReference type="SAM" id="MobiDB-lite"/>
    </source>
</evidence>
<dbReference type="PANTHER" id="PTHR23264">
    <property type="entry name" value="NUCLEOTIDE-BINDING PROTEIN NBP35 YEAST -RELATED"/>
    <property type="match status" value="1"/>
</dbReference>
<evidence type="ECO:0000313" key="12">
    <source>
        <dbReference type="Proteomes" id="UP001161017"/>
    </source>
</evidence>
<proteinExistence type="inferred from homology"/>
<keyword evidence="12" id="KW-1185">Reference proteome</keyword>
<dbReference type="InterPro" id="IPR033756">
    <property type="entry name" value="YlxH/NBP35"/>
</dbReference>
<evidence type="ECO:0000256" key="8">
    <source>
        <dbReference type="ARBA" id="ARBA00023014"/>
    </source>
</evidence>
<keyword evidence="5 9" id="KW-0547">Nucleotide-binding</keyword>
<keyword evidence="6 9" id="KW-0067">ATP-binding</keyword>
<comment type="caution">
    <text evidence="11">The sequence shown here is derived from an EMBL/GenBank/DDBJ whole genome shotgun (WGS) entry which is preliminary data.</text>
</comment>
<dbReference type="SUPFAM" id="SSF52540">
    <property type="entry name" value="P-loop containing nucleoside triphosphate hydrolases"/>
    <property type="match status" value="1"/>
</dbReference>
<evidence type="ECO:0000313" key="11">
    <source>
        <dbReference type="EMBL" id="MDI1485753.1"/>
    </source>
</evidence>
<dbReference type="GO" id="GO:0046872">
    <property type="term" value="F:metal ion binding"/>
    <property type="evidence" value="ECO:0007669"/>
    <property type="project" value="UniProtKB-KW"/>
</dbReference>
<feature type="binding site" evidence="9">
    <location>
        <begin position="15"/>
        <end position="22"/>
    </location>
    <ligand>
        <name>ATP</name>
        <dbReference type="ChEBI" id="CHEBI:30616"/>
    </ligand>
</feature>
<dbReference type="EMBL" id="JAPUFD010000002">
    <property type="protein sequence ID" value="MDI1485753.1"/>
    <property type="molecule type" value="Genomic_DNA"/>
</dbReference>
<dbReference type="InterPro" id="IPR028600">
    <property type="entry name" value="NUBP2/Cfd1_eukaryotes"/>
</dbReference>
<dbReference type="HAMAP" id="MF_03039">
    <property type="entry name" value="NUBP2"/>
    <property type="match status" value="1"/>
</dbReference>
<dbReference type="InterPro" id="IPR000808">
    <property type="entry name" value="Mrp-like_CS"/>
</dbReference>
<dbReference type="PANTHER" id="PTHR23264:SF19">
    <property type="entry name" value="CYTOSOLIC FE-S CLUSTER ASSEMBLY FACTOR NUBP2"/>
    <property type="match status" value="1"/>
</dbReference>
<feature type="compositionally biased region" description="Basic and acidic residues" evidence="10">
    <location>
        <begin position="298"/>
        <end position="315"/>
    </location>
</feature>
<sequence>MSLDNVKHVLLILSGKGGVGKSSVTTQLALSLTLAGKSVGILDIDLTGPSIPRLLGLEDAKITQAPGGWNPVRVHPAQTLPTHQPTYLPSRTQESNNGNHEKPESPNTNDQPTSPQIGPLYAASLAFLLPSRSSAVIWRGPKKTAMVRQFLTDVLWPPLDYLLIDTPPGTSDEHIALAETLLKNTTQTLNPPTSSEEQILSSLPHLAGALVVTTPQAISTSDVKKELNFCRKTGIGVIGVVENMSGFVCECCGERTNLFGSGGGEAMAREFGVRFLGGVPVDLGWGKVVEEGGWAEYGRVEEGGGDGGREGKDEDGGGGDGGMEGDGIRSAEDLVNGNGEVSVDGASQQKRTDKALLVERYRSCKLCEVFDGISRRIIDIVETPG</sequence>
<evidence type="ECO:0000256" key="6">
    <source>
        <dbReference type="ARBA" id="ARBA00022840"/>
    </source>
</evidence>
<protein>
    <submittedName>
        <fullName evidence="11">Cytosolic Fe-S cluster assembly factor cfd1</fullName>
    </submittedName>
</protein>
<feature type="compositionally biased region" description="Polar residues" evidence="10">
    <location>
        <begin position="105"/>
        <end position="116"/>
    </location>
</feature>
<dbReference type="Gene3D" id="3.40.50.300">
    <property type="entry name" value="P-loop containing nucleotide triphosphate hydrolases"/>
    <property type="match status" value="1"/>
</dbReference>
<feature type="binding site" evidence="9">
    <location>
        <position position="249"/>
    </location>
    <ligand>
        <name>[4Fe-4S] cluster</name>
        <dbReference type="ChEBI" id="CHEBI:49883"/>
        <note>ligand shared between dimeric partners</note>
    </ligand>
</feature>
<evidence type="ECO:0000256" key="4">
    <source>
        <dbReference type="ARBA" id="ARBA00022723"/>
    </source>
</evidence>
<dbReference type="GO" id="GO:0051539">
    <property type="term" value="F:4 iron, 4 sulfur cluster binding"/>
    <property type="evidence" value="ECO:0007669"/>
    <property type="project" value="UniProtKB-UniRule"/>
</dbReference>